<organism evidence="2 3">
    <name type="scientific">Anaerobaca lacustris</name>
    <dbReference type="NCBI Taxonomy" id="3044600"/>
    <lineage>
        <taxon>Bacteria</taxon>
        <taxon>Pseudomonadati</taxon>
        <taxon>Planctomycetota</taxon>
        <taxon>Phycisphaerae</taxon>
        <taxon>Sedimentisphaerales</taxon>
        <taxon>Anaerobacaceae</taxon>
        <taxon>Anaerobaca</taxon>
    </lineage>
</organism>
<dbReference type="Proteomes" id="UP001431776">
    <property type="component" value="Unassembled WGS sequence"/>
</dbReference>
<dbReference type="InterPro" id="IPR041489">
    <property type="entry name" value="PDZ_6"/>
</dbReference>
<dbReference type="SUPFAM" id="SSF50156">
    <property type="entry name" value="PDZ domain-like"/>
    <property type="match status" value="1"/>
</dbReference>
<dbReference type="Gene3D" id="2.30.42.10">
    <property type="match status" value="1"/>
</dbReference>
<evidence type="ECO:0000313" key="3">
    <source>
        <dbReference type="Proteomes" id="UP001431776"/>
    </source>
</evidence>
<dbReference type="InterPro" id="IPR036034">
    <property type="entry name" value="PDZ_sf"/>
</dbReference>
<dbReference type="InterPro" id="IPR001478">
    <property type="entry name" value="PDZ"/>
</dbReference>
<protein>
    <submittedName>
        <fullName evidence="2">PDZ domain-containing protein</fullName>
    </submittedName>
</protein>
<gene>
    <name evidence="2" type="ORF">QJ522_05540</name>
</gene>
<dbReference type="RefSeq" id="WP_349243909.1">
    <property type="nucleotide sequence ID" value="NZ_JASCXX010000005.1"/>
</dbReference>
<keyword evidence="3" id="KW-1185">Reference proteome</keyword>
<dbReference type="PROSITE" id="PS51257">
    <property type="entry name" value="PROKAR_LIPOPROTEIN"/>
    <property type="match status" value="1"/>
</dbReference>
<evidence type="ECO:0000313" key="2">
    <source>
        <dbReference type="EMBL" id="MDI6448498.1"/>
    </source>
</evidence>
<dbReference type="SMART" id="SM00228">
    <property type="entry name" value="PDZ"/>
    <property type="match status" value="1"/>
</dbReference>
<accession>A0AAW6TZR6</accession>
<sequence length="424" mass="46840">MPSDVRRTTLLTVAVLVWTLAGCRTVNRGLTEAVLDGEHARQWHIRYGSQSFYSLGDEGLAKIEFEGLIDRERVRVRYQRGMQGQAECVADVTTRLIEQVELRVGMTITTSTTIDLLRFDEPPQNFDIQLTVEPNEFPLPLFVRAGDESCTSILAQNRSYPYVLMHELVETSLAARAGGRVLPDVGYGWFGLGGSVNNYTRWFRDGLANYAGYLACEILSDEMDCPECPTRVAPLLHTSPLSRLATVRTRLFSWSQSSPSEHEREHYNAALGLFLLIEDRFGQQTIRDILADVATRETVDGRDLRAIASQVIGTDVKQFVADFEFPMIGGVLTPVTRALAANKGLNVAEGLLLEFVEPDGPADRAGLRPDDVIVAAASAPVADTIDFELALLRAGRPASIPLAIWRKDAGTIDVEFPLLYPGKD</sequence>
<name>A0AAW6TZR6_9BACT</name>
<dbReference type="EMBL" id="JASCXX010000005">
    <property type="protein sequence ID" value="MDI6448498.1"/>
    <property type="molecule type" value="Genomic_DNA"/>
</dbReference>
<evidence type="ECO:0000259" key="1">
    <source>
        <dbReference type="SMART" id="SM00228"/>
    </source>
</evidence>
<feature type="domain" description="PDZ" evidence="1">
    <location>
        <begin position="341"/>
        <end position="408"/>
    </location>
</feature>
<dbReference type="AlphaFoldDB" id="A0AAW6TZR6"/>
<proteinExistence type="predicted"/>
<reference evidence="2" key="1">
    <citation type="submission" date="2023-05" db="EMBL/GenBank/DDBJ databases">
        <title>Anaerotaeda fermentans gen. nov., sp. nov., a novel anaerobic planctomycete of the new family within the order Sedimentisphaerales isolated from Taman Peninsula, Russia.</title>
        <authorList>
            <person name="Khomyakova M.A."/>
            <person name="Merkel A.Y."/>
            <person name="Slobodkin A.I."/>
        </authorList>
    </citation>
    <scope>NUCLEOTIDE SEQUENCE</scope>
    <source>
        <strain evidence="2">M17dextr</strain>
    </source>
</reference>
<comment type="caution">
    <text evidence="2">The sequence shown here is derived from an EMBL/GenBank/DDBJ whole genome shotgun (WGS) entry which is preliminary data.</text>
</comment>
<dbReference type="Pfam" id="PF17820">
    <property type="entry name" value="PDZ_6"/>
    <property type="match status" value="1"/>
</dbReference>